<dbReference type="SUPFAM" id="SSF54637">
    <property type="entry name" value="Thioesterase/thiol ester dehydrase-isomerase"/>
    <property type="match status" value="1"/>
</dbReference>
<gene>
    <name evidence="3" type="ORF">F0A17_10310</name>
</gene>
<reference evidence="3 4" key="1">
    <citation type="submission" date="2019-08" db="EMBL/GenBank/DDBJ databases">
        <title>Bioinformatics analysis of the strain L3 and L5.</title>
        <authorList>
            <person name="Li X."/>
        </authorList>
    </citation>
    <scope>NUCLEOTIDE SEQUENCE [LARGE SCALE GENOMIC DNA]</scope>
    <source>
        <strain evidence="3 4">L5</strain>
    </source>
</reference>
<dbReference type="Proteomes" id="UP000486760">
    <property type="component" value="Unassembled WGS sequence"/>
</dbReference>
<sequence>MERIKLDFPQSDVVHRHPLSVRIADMNYGRHLGHDALVSLLHEARIQAFADLGLVEWDLGGYPSVVVDLAVQYQSEARWPDALVVETAIPAPAGKSITVFHRVCHAEGGRPVATARLNLLLLDPARGRPVAVPQSVSDTLARAGAA</sequence>
<evidence type="ECO:0000256" key="2">
    <source>
        <dbReference type="ARBA" id="ARBA00022801"/>
    </source>
</evidence>
<proteinExistence type="inferred from homology"/>
<organism evidence="3 4">
    <name type="scientific">Billgrantia pellis</name>
    <dbReference type="NCBI Taxonomy" id="2606936"/>
    <lineage>
        <taxon>Bacteria</taxon>
        <taxon>Pseudomonadati</taxon>
        <taxon>Pseudomonadota</taxon>
        <taxon>Gammaproteobacteria</taxon>
        <taxon>Oceanospirillales</taxon>
        <taxon>Halomonadaceae</taxon>
        <taxon>Billgrantia</taxon>
    </lineage>
</organism>
<dbReference type="GO" id="GO:0047617">
    <property type="term" value="F:fatty acyl-CoA hydrolase activity"/>
    <property type="evidence" value="ECO:0007669"/>
    <property type="project" value="TreeGrafter"/>
</dbReference>
<dbReference type="Gene3D" id="3.10.129.10">
    <property type="entry name" value="Hotdog Thioesterase"/>
    <property type="match status" value="1"/>
</dbReference>
<keyword evidence="2" id="KW-0378">Hydrolase</keyword>
<dbReference type="AlphaFoldDB" id="A0A7V7G031"/>
<comment type="similarity">
    <text evidence="1">Belongs to the 4-hydroxybenzoyl-CoA thioesterase family.</text>
</comment>
<comment type="caution">
    <text evidence="3">The sequence shown here is derived from an EMBL/GenBank/DDBJ whole genome shotgun (WGS) entry which is preliminary data.</text>
</comment>
<protein>
    <submittedName>
        <fullName evidence="3">Acyl-CoA thioesterase</fullName>
    </submittedName>
</protein>
<accession>A0A7V7G031</accession>
<dbReference type="InterPro" id="IPR050563">
    <property type="entry name" value="4-hydroxybenzoyl-CoA_TE"/>
</dbReference>
<dbReference type="InterPro" id="IPR029069">
    <property type="entry name" value="HotDog_dom_sf"/>
</dbReference>
<keyword evidence="4" id="KW-1185">Reference proteome</keyword>
<dbReference type="EMBL" id="VTPY01000004">
    <property type="protein sequence ID" value="KAA0011715.1"/>
    <property type="molecule type" value="Genomic_DNA"/>
</dbReference>
<evidence type="ECO:0000313" key="4">
    <source>
        <dbReference type="Proteomes" id="UP000486760"/>
    </source>
</evidence>
<dbReference type="RefSeq" id="WP_149328278.1">
    <property type="nucleotide sequence ID" value="NZ_VTPY01000004.1"/>
</dbReference>
<name>A0A7V7G031_9GAMM</name>
<evidence type="ECO:0000256" key="1">
    <source>
        <dbReference type="ARBA" id="ARBA00005953"/>
    </source>
</evidence>
<dbReference type="Pfam" id="PF13279">
    <property type="entry name" value="4HBT_2"/>
    <property type="match status" value="1"/>
</dbReference>
<dbReference type="PANTHER" id="PTHR31793">
    <property type="entry name" value="4-HYDROXYBENZOYL-COA THIOESTERASE FAMILY MEMBER"/>
    <property type="match status" value="1"/>
</dbReference>
<dbReference type="CDD" id="cd00586">
    <property type="entry name" value="4HBT"/>
    <property type="match status" value="1"/>
</dbReference>
<dbReference type="PANTHER" id="PTHR31793:SF27">
    <property type="entry name" value="NOVEL THIOESTERASE SUPERFAMILY DOMAIN AND SAPOSIN A-TYPE DOMAIN CONTAINING PROTEIN (0610012H03RIK)"/>
    <property type="match status" value="1"/>
</dbReference>
<evidence type="ECO:0000313" key="3">
    <source>
        <dbReference type="EMBL" id="KAA0011715.1"/>
    </source>
</evidence>